<sequence>MLYVKHKSKYDPRWIALYRETYLSERLMTRGLCDLLYANLFNQELYYSSFFSITIAFERICKLVLNSDRYTARGTFLSDRQLRDEGHDLKKLYNKVVEISRENRIPVIEIGKKNEKILEFLTDFAKSGRYYNFVTLGGGKSTDPIVGWRKIVGKTTNDAYCVDRKKCDEMLYDERTLCDMHFFDEEGKNVESDSDCEESLKETQQIQINGLRLVLPLIINIVTCLDSYSEKSINAESDAENADKCNNMEAILKRIESQQKFMLPNYAEFYQKIRRMYEYCG</sequence>
<protein>
    <submittedName>
        <fullName evidence="1">Uncharacterized protein</fullName>
    </submittedName>
</protein>
<organism evidence="1 2">
    <name type="scientific">Bifidobacterium pseudolongum subsp. globosum</name>
    <dbReference type="NCBI Taxonomy" id="1690"/>
    <lineage>
        <taxon>Bacteria</taxon>
        <taxon>Bacillati</taxon>
        <taxon>Actinomycetota</taxon>
        <taxon>Actinomycetes</taxon>
        <taxon>Bifidobacteriales</taxon>
        <taxon>Bifidobacteriaceae</taxon>
        <taxon>Bifidobacterium</taxon>
    </lineage>
</organism>
<name>A0AB37X2L2_9BIFI</name>
<reference evidence="1 2" key="1">
    <citation type="submission" date="2018-12" db="EMBL/GenBank/DDBJ databases">
        <title>Unveiling genomic diversity among members of the Bifidobacterium pseudolongum species, a widely distributed gut commensal of the animal kingdom.</title>
        <authorList>
            <person name="Lugli G.A."/>
            <person name="Duranti S."/>
            <person name="Albert K."/>
            <person name="Mancabelli L."/>
            <person name="Napoli S."/>
            <person name="Viappiani A."/>
            <person name="Anzalone R."/>
            <person name="Longhi G."/>
            <person name="Milani C."/>
            <person name="Turroni F."/>
            <person name="Alessandri G."/>
            <person name="Sela D.A."/>
            <person name="Van Sinderen D."/>
            <person name="Ventura M."/>
        </authorList>
    </citation>
    <scope>NUCLEOTIDE SEQUENCE [LARGE SCALE GENOMIC DNA]</scope>
    <source>
        <strain evidence="1 2">2002B</strain>
    </source>
</reference>
<proteinExistence type="predicted"/>
<dbReference type="EMBL" id="RYUX01000006">
    <property type="protein sequence ID" value="RYQ38662.1"/>
    <property type="molecule type" value="Genomic_DNA"/>
</dbReference>
<evidence type="ECO:0000313" key="1">
    <source>
        <dbReference type="EMBL" id="RYQ38662.1"/>
    </source>
</evidence>
<dbReference type="RefSeq" id="WP_129874096.1">
    <property type="nucleotide sequence ID" value="NZ_RYUX01000006.1"/>
</dbReference>
<dbReference type="AlphaFoldDB" id="A0AB37X2L2"/>
<comment type="caution">
    <text evidence="1">The sequence shown here is derived from an EMBL/GenBank/DDBJ whole genome shotgun (WGS) entry which is preliminary data.</text>
</comment>
<dbReference type="Proteomes" id="UP000292655">
    <property type="component" value="Unassembled WGS sequence"/>
</dbReference>
<gene>
    <name evidence="1" type="ORF">PG2002B_0579</name>
</gene>
<evidence type="ECO:0000313" key="2">
    <source>
        <dbReference type="Proteomes" id="UP000292655"/>
    </source>
</evidence>
<accession>A0AB37X2L2</accession>